<dbReference type="CDD" id="cd04301">
    <property type="entry name" value="NAT_SF"/>
    <property type="match status" value="1"/>
</dbReference>
<feature type="domain" description="N-acetyltransferase" evidence="5">
    <location>
        <begin position="8"/>
        <end position="153"/>
    </location>
</feature>
<accession>A0A4Y3R3K9</accession>
<feature type="binding site" evidence="4">
    <location>
        <begin position="89"/>
        <end position="91"/>
    </location>
    <ligand>
        <name>acetyl-CoA</name>
        <dbReference type="ChEBI" id="CHEBI:57288"/>
    </ligand>
</feature>
<comment type="subunit">
    <text evidence="4">Homohexamer; trimer of dimers.</text>
</comment>
<dbReference type="HAMAP" id="MF_01812">
    <property type="entry name" value="Eis"/>
    <property type="match status" value="1"/>
</dbReference>
<dbReference type="InterPro" id="IPR036527">
    <property type="entry name" value="SCP2_sterol-bd_dom_sf"/>
</dbReference>
<dbReference type="PANTHER" id="PTHR37817">
    <property type="entry name" value="N-ACETYLTRANSFERASE EIS"/>
    <property type="match status" value="1"/>
</dbReference>
<name>A0A4Y3R3K9_STRCI</name>
<keyword evidence="2 4" id="KW-0808">Transferase</keyword>
<comment type="caution">
    <text evidence="4">Lacks conserved residue(s) required for the propagation of feature annotation.</text>
</comment>
<feature type="active site" description="Proton donor" evidence="4">
    <location>
        <position position="130"/>
    </location>
</feature>
<keyword evidence="7" id="KW-1185">Reference proteome</keyword>
<dbReference type="InterPro" id="IPR016181">
    <property type="entry name" value="Acyl_CoA_acyltransferase"/>
</dbReference>
<dbReference type="GO" id="GO:0034069">
    <property type="term" value="F:aminoglycoside N-acetyltransferase activity"/>
    <property type="evidence" value="ECO:0007669"/>
    <property type="project" value="TreeGrafter"/>
</dbReference>
<evidence type="ECO:0000313" key="7">
    <source>
        <dbReference type="Proteomes" id="UP000319210"/>
    </source>
</evidence>
<dbReference type="InterPro" id="IPR051554">
    <property type="entry name" value="Acetyltransferase_Eis"/>
</dbReference>
<dbReference type="NCBIfam" id="NF002367">
    <property type="entry name" value="PRK01346.1-4"/>
    <property type="match status" value="1"/>
</dbReference>
<dbReference type="EMBL" id="BJMM01000021">
    <property type="protein sequence ID" value="GEB51497.1"/>
    <property type="molecule type" value="Genomic_DNA"/>
</dbReference>
<dbReference type="AlphaFoldDB" id="A0A4Y3R3K9"/>
<keyword evidence="3 4" id="KW-0012">Acyltransferase</keyword>
<evidence type="ECO:0000259" key="5">
    <source>
        <dbReference type="PROSITE" id="PS51186"/>
    </source>
</evidence>
<dbReference type="InterPro" id="IPR022902">
    <property type="entry name" value="NAcTrfase_Eis"/>
</dbReference>
<dbReference type="RefSeq" id="WP_086815065.1">
    <property type="nucleotide sequence ID" value="NZ_BJMM01000021.1"/>
</dbReference>
<feature type="binding site" evidence="4">
    <location>
        <begin position="97"/>
        <end position="102"/>
    </location>
    <ligand>
        <name>acetyl-CoA</name>
        <dbReference type="ChEBI" id="CHEBI:57288"/>
    </ligand>
</feature>
<comment type="similarity">
    <text evidence="1 4">Belongs to the acetyltransferase Eis family.</text>
</comment>
<reference evidence="6 7" key="1">
    <citation type="submission" date="2019-06" db="EMBL/GenBank/DDBJ databases">
        <title>Whole genome shotgun sequence of Streptomyces cacaoi subsp. cacaoi NBRC 12748.</title>
        <authorList>
            <person name="Hosoyama A."/>
            <person name="Uohara A."/>
            <person name="Ohji S."/>
            <person name="Ichikawa N."/>
        </authorList>
    </citation>
    <scope>NUCLEOTIDE SEQUENCE [LARGE SCALE GENOMIC DNA]</scope>
    <source>
        <strain evidence="6 7">NBRC 12748</strain>
    </source>
</reference>
<dbReference type="Pfam" id="PF17668">
    <property type="entry name" value="Acetyltransf_17"/>
    <property type="match status" value="1"/>
</dbReference>
<feature type="active site" description="Proton acceptor; via carboxylate" evidence="4">
    <location>
        <position position="424"/>
    </location>
</feature>
<dbReference type="Gene3D" id="3.30.1050.10">
    <property type="entry name" value="SCP2 sterol-binding domain"/>
    <property type="match status" value="1"/>
</dbReference>
<dbReference type="PROSITE" id="PS51186">
    <property type="entry name" value="GNAT"/>
    <property type="match status" value="1"/>
</dbReference>
<dbReference type="InterPro" id="IPR025559">
    <property type="entry name" value="Eis_dom"/>
</dbReference>
<dbReference type="OrthoDB" id="8399956at2"/>
<dbReference type="Pfam" id="PF13530">
    <property type="entry name" value="SCP2_2"/>
    <property type="match status" value="1"/>
</dbReference>
<sequence length="424" mass="46574">MPYSADSLDVRPLHSPEELPEWLRAMATGFLRSAPIGPEQIAQRAPGIDLARTQGAWDDGRCVATFRTTPQQLTVPGGTALPACAVTNVTVTATHRRRGLLSRMMADALDAAKERGDPMASLTAAEYPIYGRYGFGPAAWISSWEVSLGRTGLDRRHAGPADLGDPGRIDLVTPEELLHTLPAVHDRFRSGAHRQGTIDRTARWWENFTGRHRYPGDGFTPAFHAVYRDGDGIPQGAATYSVDDRWDGHRPDNTLQVHDLFATSTAAETALWRYLLATDWVQTLRTGPRAPDDVLPHLLPDPRAARVTSFCDLLWLRPLDVPRMLESRSYSTPGTLVLDIHDADGYTGGRFRLEAGPDGARCTTTRGEPDLSLDVGELACLYLGDETAVRLAQLGRLTEHRAGAAESATLLLRTARRPWCPDTF</sequence>
<dbReference type="PANTHER" id="PTHR37817:SF1">
    <property type="entry name" value="N-ACETYLTRANSFERASE EIS"/>
    <property type="match status" value="1"/>
</dbReference>
<dbReference type="SUPFAM" id="SSF55718">
    <property type="entry name" value="SCP-like"/>
    <property type="match status" value="1"/>
</dbReference>
<evidence type="ECO:0000256" key="4">
    <source>
        <dbReference type="HAMAP-Rule" id="MF_01812"/>
    </source>
</evidence>
<protein>
    <submittedName>
        <fullName evidence="6">UPF0256 protein</fullName>
    </submittedName>
</protein>
<dbReference type="SUPFAM" id="SSF55729">
    <property type="entry name" value="Acyl-CoA N-acyltransferases (Nat)"/>
    <property type="match status" value="1"/>
</dbReference>
<dbReference type="GO" id="GO:0030649">
    <property type="term" value="P:aminoglycoside antibiotic catabolic process"/>
    <property type="evidence" value="ECO:0007669"/>
    <property type="project" value="TreeGrafter"/>
</dbReference>
<organism evidence="6 7">
    <name type="scientific">Streptomyces cacaoi</name>
    <dbReference type="NCBI Taxonomy" id="1898"/>
    <lineage>
        <taxon>Bacteria</taxon>
        <taxon>Bacillati</taxon>
        <taxon>Actinomycetota</taxon>
        <taxon>Actinomycetes</taxon>
        <taxon>Kitasatosporales</taxon>
        <taxon>Streptomycetaceae</taxon>
        <taxon>Streptomyces</taxon>
    </lineage>
</organism>
<proteinExistence type="inferred from homology"/>
<dbReference type="InterPro" id="IPR041380">
    <property type="entry name" value="Acetyltransf_17"/>
</dbReference>
<evidence type="ECO:0000256" key="2">
    <source>
        <dbReference type="ARBA" id="ARBA00022679"/>
    </source>
</evidence>
<dbReference type="Gene3D" id="3.40.630.30">
    <property type="match status" value="2"/>
</dbReference>
<comment type="caution">
    <text evidence="6">The sequence shown here is derived from an EMBL/GenBank/DDBJ whole genome shotgun (WGS) entry which is preliminary data.</text>
</comment>
<evidence type="ECO:0000256" key="3">
    <source>
        <dbReference type="ARBA" id="ARBA00023315"/>
    </source>
</evidence>
<evidence type="ECO:0000313" key="6">
    <source>
        <dbReference type="EMBL" id="GEB51497.1"/>
    </source>
</evidence>
<dbReference type="InterPro" id="IPR000182">
    <property type="entry name" value="GNAT_dom"/>
</dbReference>
<dbReference type="Pfam" id="PF13527">
    <property type="entry name" value="Acetyltransf_9"/>
    <property type="match status" value="1"/>
</dbReference>
<dbReference type="Proteomes" id="UP000319210">
    <property type="component" value="Unassembled WGS sequence"/>
</dbReference>
<gene>
    <name evidence="6" type="ORF">SCA03_40480</name>
</gene>
<evidence type="ECO:0000256" key="1">
    <source>
        <dbReference type="ARBA" id="ARBA00009213"/>
    </source>
</evidence>